<evidence type="ECO:0000313" key="2">
    <source>
        <dbReference type="EMBL" id="MDO7020830.1"/>
    </source>
</evidence>
<feature type="chain" id="PRO_5046823942" description="Serpentine_recp domain containing protein" evidence="1">
    <location>
        <begin position="21"/>
        <end position="222"/>
    </location>
</feature>
<dbReference type="EMBL" id="JAUPBM010000107">
    <property type="protein sequence ID" value="MDO7020830.1"/>
    <property type="molecule type" value="Genomic_DNA"/>
</dbReference>
<protein>
    <recommendedName>
        <fullName evidence="4">Serpentine_recp domain containing protein</fullName>
    </recommendedName>
</protein>
<sequence length="222" mass="24467">MKKIVLSLLFLTVSSFSLFAQHGGGVALFVPLTGSFAFADVRGLDGSKLNILKTSSAFDFGVLVQPGYFYDFGGLLGFDVLADIGYYRSSYKYINTKDANVVSYTFDSLNTGIMFRVTALVLSLGIGTGVKIPLAANIQDADYGVKLNRTEIESSFETAVIPYLKFTIDFKYNLSSFAAVAAGLYFNYDFAMNYKNPNYSKYNIHSFDFGIQVGTYLVGTRY</sequence>
<dbReference type="Proteomes" id="UP001175147">
    <property type="component" value="Unassembled WGS sequence"/>
</dbReference>
<evidence type="ECO:0000256" key="1">
    <source>
        <dbReference type="SAM" id="SignalP"/>
    </source>
</evidence>
<organism evidence="2 3">
    <name type="scientific">Brachyspira innocens</name>
    <dbReference type="NCBI Taxonomy" id="13264"/>
    <lineage>
        <taxon>Bacteria</taxon>
        <taxon>Pseudomonadati</taxon>
        <taxon>Spirochaetota</taxon>
        <taxon>Spirochaetia</taxon>
        <taxon>Brachyspirales</taxon>
        <taxon>Brachyspiraceae</taxon>
        <taxon>Brachyspira</taxon>
    </lineage>
</organism>
<reference evidence="2" key="1">
    <citation type="submission" date="2023-07" db="EMBL/GenBank/DDBJ databases">
        <title>Mucosal microbiota of week-old chicken and adult hens.</title>
        <authorList>
            <person name="Volf J."/>
            <person name="Karasova D."/>
            <person name="Crhanova M."/>
            <person name="Faldynova M."/>
            <person name="Prikrylova H."/>
            <person name="Zeman M."/>
            <person name="Babak V."/>
            <person name="Rajova J."/>
            <person name="Rychlik I."/>
        </authorList>
    </citation>
    <scope>NUCLEOTIDE SEQUENCE</scope>
    <source>
        <strain evidence="2">ET902</strain>
    </source>
</reference>
<proteinExistence type="predicted"/>
<evidence type="ECO:0000313" key="3">
    <source>
        <dbReference type="Proteomes" id="UP001175147"/>
    </source>
</evidence>
<feature type="signal peptide" evidence="1">
    <location>
        <begin position="1"/>
        <end position="20"/>
    </location>
</feature>
<gene>
    <name evidence="2" type="ORF">Q5M86_08600</name>
</gene>
<keyword evidence="1" id="KW-0732">Signal</keyword>
<comment type="caution">
    <text evidence="2">The sequence shown here is derived from an EMBL/GenBank/DDBJ whole genome shotgun (WGS) entry which is preliminary data.</text>
</comment>
<name>A0ABT8YZ40_9SPIR</name>
<keyword evidence="3" id="KW-1185">Reference proteome</keyword>
<dbReference type="RefSeq" id="WP_020005882.1">
    <property type="nucleotide sequence ID" value="NZ_JAUPBL010000012.1"/>
</dbReference>
<evidence type="ECO:0008006" key="4">
    <source>
        <dbReference type="Google" id="ProtNLM"/>
    </source>
</evidence>
<accession>A0ABT8YZ40</accession>